<accession>X0SC43</accession>
<evidence type="ECO:0000259" key="1">
    <source>
        <dbReference type="Pfam" id="PF22725"/>
    </source>
</evidence>
<dbReference type="AlphaFoldDB" id="X0SC43"/>
<gene>
    <name evidence="2" type="ORF">S01H1_13773</name>
</gene>
<evidence type="ECO:0000313" key="2">
    <source>
        <dbReference type="EMBL" id="GAF78594.1"/>
    </source>
</evidence>
<reference evidence="2" key="1">
    <citation type="journal article" date="2014" name="Front. Microbiol.">
        <title>High frequency of phylogenetically diverse reductive dehalogenase-homologous genes in deep subseafloor sedimentary metagenomes.</title>
        <authorList>
            <person name="Kawai M."/>
            <person name="Futagami T."/>
            <person name="Toyoda A."/>
            <person name="Takaki Y."/>
            <person name="Nishi S."/>
            <person name="Hori S."/>
            <person name="Arai W."/>
            <person name="Tsubouchi T."/>
            <person name="Morono Y."/>
            <person name="Uchiyama I."/>
            <person name="Ito T."/>
            <person name="Fujiyama A."/>
            <person name="Inagaki F."/>
            <person name="Takami H."/>
        </authorList>
    </citation>
    <scope>NUCLEOTIDE SEQUENCE</scope>
    <source>
        <strain evidence="2">Expedition CK06-06</strain>
    </source>
</reference>
<organism evidence="2">
    <name type="scientific">marine sediment metagenome</name>
    <dbReference type="NCBI Taxonomy" id="412755"/>
    <lineage>
        <taxon>unclassified sequences</taxon>
        <taxon>metagenomes</taxon>
        <taxon>ecological metagenomes</taxon>
    </lineage>
</organism>
<comment type="caution">
    <text evidence="2">The sequence shown here is derived from an EMBL/GenBank/DDBJ whole genome shotgun (WGS) entry which is preliminary data.</text>
</comment>
<dbReference type="SUPFAM" id="SSF55347">
    <property type="entry name" value="Glyceraldehyde-3-phosphate dehydrogenase-like, C-terminal domain"/>
    <property type="match status" value="1"/>
</dbReference>
<name>X0SC43_9ZZZZ</name>
<dbReference type="Pfam" id="PF22725">
    <property type="entry name" value="GFO_IDH_MocA_C3"/>
    <property type="match status" value="1"/>
</dbReference>
<dbReference type="PANTHER" id="PTHR43377">
    <property type="entry name" value="BILIVERDIN REDUCTASE A"/>
    <property type="match status" value="1"/>
</dbReference>
<feature type="domain" description="GFO/IDH/MocA-like oxidoreductase" evidence="1">
    <location>
        <begin position="19"/>
        <end position="116"/>
    </location>
</feature>
<dbReference type="EMBL" id="BARS01007121">
    <property type="protein sequence ID" value="GAF78594.1"/>
    <property type="molecule type" value="Genomic_DNA"/>
</dbReference>
<dbReference type="PANTHER" id="PTHR43377:SF1">
    <property type="entry name" value="BILIVERDIN REDUCTASE A"/>
    <property type="match status" value="1"/>
</dbReference>
<dbReference type="InterPro" id="IPR051450">
    <property type="entry name" value="Gfo/Idh/MocA_Oxidoreductases"/>
</dbReference>
<feature type="non-terminal residue" evidence="2">
    <location>
        <position position="1"/>
    </location>
</feature>
<dbReference type="InterPro" id="IPR055170">
    <property type="entry name" value="GFO_IDH_MocA-like_dom"/>
</dbReference>
<protein>
    <recommendedName>
        <fullName evidence="1">GFO/IDH/MocA-like oxidoreductase domain-containing protein</fullName>
    </recommendedName>
</protein>
<proteinExistence type="predicted"/>
<sequence>VGYLFRFNASIKKLKEIMKYIGKIHYITSRYIHSTKPPRKDSGAILNLGIHMIDILNFILEERPKSVFSKKSNLLSEELEDSAIMLLNYKDFVASIEVSCCHPKKRRDMWIIGSNEKVYIDFLKQELIRYPIGVGCEGVIRKKEKKEDITPNEPLKDELIYFCKCVAERRLTEFENIENIGKEEIFSTKICELCLKSAKTGKEIVL</sequence>
<dbReference type="Gene3D" id="3.30.360.10">
    <property type="entry name" value="Dihydrodipicolinate Reductase, domain 2"/>
    <property type="match status" value="1"/>
</dbReference>